<dbReference type="Pfam" id="PF03417">
    <property type="entry name" value="AAT"/>
    <property type="match status" value="1"/>
</dbReference>
<name>A0A1H0X660_9PSEU</name>
<dbReference type="Gene3D" id="3.60.60.10">
    <property type="entry name" value="Penicillin V Acylase, Chain A"/>
    <property type="match status" value="1"/>
</dbReference>
<protein>
    <submittedName>
        <fullName evidence="2">Acyl-coenzyme A:6-aminopenicillanic acid acyl-transferase</fullName>
    </submittedName>
</protein>
<dbReference type="GO" id="GO:0016740">
    <property type="term" value="F:transferase activity"/>
    <property type="evidence" value="ECO:0007669"/>
    <property type="project" value="UniProtKB-KW"/>
</dbReference>
<evidence type="ECO:0000313" key="3">
    <source>
        <dbReference type="Proteomes" id="UP000199691"/>
    </source>
</evidence>
<dbReference type="AlphaFoldDB" id="A0A1H0X660"/>
<evidence type="ECO:0000259" key="1">
    <source>
        <dbReference type="Pfam" id="PF03417"/>
    </source>
</evidence>
<dbReference type="Proteomes" id="UP000199691">
    <property type="component" value="Unassembled WGS sequence"/>
</dbReference>
<evidence type="ECO:0000313" key="2">
    <source>
        <dbReference type="EMBL" id="SDP98225.1"/>
    </source>
</evidence>
<proteinExistence type="predicted"/>
<feature type="domain" description="Peptidase C45 hydrolase" evidence="1">
    <location>
        <begin position="100"/>
        <end position="225"/>
    </location>
</feature>
<dbReference type="InterPro" id="IPR005079">
    <property type="entry name" value="Peptidase_C45_hydrolase"/>
</dbReference>
<reference evidence="3" key="1">
    <citation type="submission" date="2016-10" db="EMBL/GenBank/DDBJ databases">
        <authorList>
            <person name="Varghese N."/>
            <person name="Submissions S."/>
        </authorList>
    </citation>
    <scope>NUCLEOTIDE SEQUENCE [LARGE SCALE GENOMIC DNA]</scope>
    <source>
        <strain evidence="3">CGMCC 4.6609</strain>
    </source>
</reference>
<keyword evidence="2" id="KW-0808">Transferase</keyword>
<dbReference type="STRING" id="641025.SAMN05421507_1377"/>
<gene>
    <name evidence="2" type="ORF">SAMN05421507_1377</name>
</gene>
<accession>A0A1H0X660</accession>
<dbReference type="InterPro" id="IPR029055">
    <property type="entry name" value="Ntn_hydrolases_N"/>
</dbReference>
<sequence>MTDRDHRSTTFRAFVEERPGEQWREHVRRHWPRLRPSEVDDSFTMAWRTAVLGLSVPALGAMSAELAAAAELDDLALTAFLTHVGPPRPEVTGRQVTGGSTLVRNLDADVTRHEWTLWQSKLGRRRVMGTTSGLWGLLDGINEDGLVVSLNSDREARHDEATYGLSGPLLVRHLLEHCAVVRDVDEALTGWRTATTHDISVVDAAGDRAAYRVQPNNLTLRGRTQHWDTSFEAVSAMLSAPRYRTSSTLGVRTLHTAVYLPAKGSVTLLWPNEIRSWTFDVFEPAEIEVPHRADLTP</sequence>
<dbReference type="SUPFAM" id="SSF56235">
    <property type="entry name" value="N-terminal nucleophile aminohydrolases (Ntn hydrolases)"/>
    <property type="match status" value="1"/>
</dbReference>
<keyword evidence="3" id="KW-1185">Reference proteome</keyword>
<dbReference type="EMBL" id="FNIX01000037">
    <property type="protein sequence ID" value="SDP98225.1"/>
    <property type="molecule type" value="Genomic_DNA"/>
</dbReference>
<organism evidence="2 3">
    <name type="scientific">Lentzea jiangxiensis</name>
    <dbReference type="NCBI Taxonomy" id="641025"/>
    <lineage>
        <taxon>Bacteria</taxon>
        <taxon>Bacillati</taxon>
        <taxon>Actinomycetota</taxon>
        <taxon>Actinomycetes</taxon>
        <taxon>Pseudonocardiales</taxon>
        <taxon>Pseudonocardiaceae</taxon>
        <taxon>Lentzea</taxon>
    </lineage>
</organism>